<organism evidence="3 4">
    <name type="scientific">Smittium mucronatum</name>
    <dbReference type="NCBI Taxonomy" id="133383"/>
    <lineage>
        <taxon>Eukaryota</taxon>
        <taxon>Fungi</taxon>
        <taxon>Fungi incertae sedis</taxon>
        <taxon>Zoopagomycota</taxon>
        <taxon>Kickxellomycotina</taxon>
        <taxon>Harpellomycetes</taxon>
        <taxon>Harpellales</taxon>
        <taxon>Legeriomycetaceae</taxon>
        <taxon>Smittium</taxon>
    </lineage>
</organism>
<feature type="chain" id="PRO_5010268917" evidence="2">
    <location>
        <begin position="21"/>
        <end position="534"/>
    </location>
</feature>
<protein>
    <submittedName>
        <fullName evidence="3">Uncharacterized protein</fullName>
    </submittedName>
</protein>
<dbReference type="EMBL" id="LSSL01004045">
    <property type="protein sequence ID" value="OLY79845.1"/>
    <property type="molecule type" value="Genomic_DNA"/>
</dbReference>
<evidence type="ECO:0000313" key="3">
    <source>
        <dbReference type="EMBL" id="OLY79845.1"/>
    </source>
</evidence>
<dbReference type="Proteomes" id="UP000187455">
    <property type="component" value="Unassembled WGS sequence"/>
</dbReference>
<name>A0A1R0GSK0_9FUNG</name>
<sequence>MLFSLPIFVFLFLGLRLVYGQSSETCLVDFDDVTVDSDPDVNQGYDLSKSIIVPCLSDAFQINFQVDDSSDIQFAISGTDSPFSNQSVVGSIGVESGIWSLFAEQSFPPAQQLSLLLAAPVYTSVSIKVDSTGAYIYRNGIAVLSLPIEDFDYEAFVQSNIFTLFFAADIPGTVISSISINCNNESGQCELPETTQTTEEPETTETSASSESSMCFSTSNIPPTSFSSIDKIKNYDINSPILLPCSTDAFGISFNVISDSDLFLAFSGSKGVYGADGSIEAQIGLLSGRYSIKRGIYSKKKRSILTKRYIPALIEVSYENGLFVIKRDGIVIIKYSAINPQVSQFYIAPRTGIAYVYSGVVTCQCIVPGTLTPPQTDCTIAYPLPDAQYTSLNVDKVYSSSNIFSIDCSGTNFEFSAAAASSSDFFILLQSSADSGFSLAESRFGIISSINDIQPELITLTSSEVISQVGPLTENVPIKLVFTNYILSIYLNNNLVKQIELDGFSPNTINFSSLNGTTNLSNRIFTCLSQNSSC</sequence>
<keyword evidence="4" id="KW-1185">Reference proteome</keyword>
<feature type="compositionally biased region" description="Low complexity" evidence="1">
    <location>
        <begin position="193"/>
        <end position="217"/>
    </location>
</feature>
<keyword evidence="2" id="KW-0732">Signal</keyword>
<dbReference type="AlphaFoldDB" id="A0A1R0GSK0"/>
<gene>
    <name evidence="3" type="ORF">AYI68_g6075</name>
</gene>
<evidence type="ECO:0000256" key="1">
    <source>
        <dbReference type="SAM" id="MobiDB-lite"/>
    </source>
</evidence>
<evidence type="ECO:0000313" key="4">
    <source>
        <dbReference type="Proteomes" id="UP000187455"/>
    </source>
</evidence>
<proteinExistence type="predicted"/>
<evidence type="ECO:0000256" key="2">
    <source>
        <dbReference type="SAM" id="SignalP"/>
    </source>
</evidence>
<accession>A0A1R0GSK0</accession>
<reference evidence="3 4" key="1">
    <citation type="journal article" date="2016" name="Mol. Biol. Evol.">
        <title>Genome-Wide Survey of Gut Fungi (Harpellales) Reveals the First Horizontally Transferred Ubiquitin Gene from a Mosquito Host.</title>
        <authorList>
            <person name="Wang Y."/>
            <person name="White M.M."/>
            <person name="Kvist S."/>
            <person name="Moncalvo J.M."/>
        </authorList>
    </citation>
    <scope>NUCLEOTIDE SEQUENCE [LARGE SCALE GENOMIC DNA]</scope>
    <source>
        <strain evidence="3 4">ALG-7-W6</strain>
    </source>
</reference>
<comment type="caution">
    <text evidence="3">The sequence shown here is derived from an EMBL/GenBank/DDBJ whole genome shotgun (WGS) entry which is preliminary data.</text>
</comment>
<feature type="signal peptide" evidence="2">
    <location>
        <begin position="1"/>
        <end position="20"/>
    </location>
</feature>
<feature type="region of interest" description="Disordered" evidence="1">
    <location>
        <begin position="189"/>
        <end position="217"/>
    </location>
</feature>